<evidence type="ECO:0000256" key="9">
    <source>
        <dbReference type="SAM" id="SignalP"/>
    </source>
</evidence>
<dbReference type="RefSeq" id="WP_004024144.1">
    <property type="nucleotide sequence ID" value="NZ_AJPR01000010.1"/>
</dbReference>
<keyword evidence="4" id="KW-0677">Repeat</keyword>
<evidence type="ECO:0000256" key="8">
    <source>
        <dbReference type="SAM" id="MobiDB-lite"/>
    </source>
</evidence>
<dbReference type="InterPro" id="IPR049890">
    <property type="entry name" value="VlpA-F-like_signal"/>
</dbReference>
<dbReference type="EMBL" id="AJPR01000010">
    <property type="protein sequence ID" value="EIN15130.1"/>
    <property type="molecule type" value="Genomic_DNA"/>
</dbReference>
<keyword evidence="2" id="KW-1003">Cell membrane</keyword>
<keyword evidence="5" id="KW-0472">Membrane</keyword>
<evidence type="ECO:0000256" key="7">
    <source>
        <dbReference type="ARBA" id="ARBA00023288"/>
    </source>
</evidence>
<sequence>MKKSKFLLLGSLSSLAAIPFVAAKCGDTKDEEKKQDDTMKKDGDKDKSDKKPGDDTKKDVDKDKSDKGESDKKDGNKDKSEKDRDDNKDQSNNSSNLKYELRGLWNEVSELARARSNNEYEALFYEKREALNKEVEKVLSTKDITKESFDAVIKKINEFKNEIKKVDGGKTFYELSKLQEQRDYFASLMPILKSHNEEIAKFNGAIEDKDKKFVESLKSKFMKLNTELTEVIGQYDLAIKFYHDFKKDKNFDTYFSKNLFENFDALMHYFEKFLNKENIISIVDESEIEELLK</sequence>
<protein>
    <submittedName>
        <fullName evidence="10">Variable surface lipoprotein L (VpmaL)</fullName>
    </submittedName>
</protein>
<feature type="compositionally biased region" description="Basic and acidic residues" evidence="8">
    <location>
        <begin position="26"/>
        <end position="89"/>
    </location>
</feature>
<dbReference type="OrthoDB" id="403502at2"/>
<name>I5D621_MYCAA</name>
<comment type="caution">
    <text evidence="10">The sequence shown here is derived from an EMBL/GenBank/DDBJ whole genome shotgun (WGS) entry which is preliminary data.</text>
</comment>
<reference evidence="10 11" key="1">
    <citation type="journal article" date="2012" name="Appl. Environ. Microbiol.">
        <title>Emergence of Atypical Mycoplasma agalactiae Strains Harboring a New Prophage and Associated with an Alpine Wild Ungulate Mortality Episode.</title>
        <authorList>
            <person name="Tardy F."/>
            <person name="Baranowski E."/>
            <person name="Nouvel L.X."/>
            <person name="Mick V."/>
            <person name="Manso-Silvan L."/>
            <person name="Thiaucourt F."/>
            <person name="Thebault P."/>
            <person name="Breton M."/>
            <person name="Sirand-Pugnet P."/>
            <person name="Blanchard A."/>
            <person name="Garnier A."/>
            <person name="Gibert P."/>
            <person name="Game Y."/>
            <person name="Poumarat F."/>
            <person name="Citti C."/>
        </authorList>
    </citation>
    <scope>NUCLEOTIDE SEQUENCE [LARGE SCALE GENOMIC DNA]</scope>
    <source>
        <strain evidence="10 11">14628</strain>
    </source>
</reference>
<evidence type="ECO:0000256" key="3">
    <source>
        <dbReference type="ARBA" id="ARBA00022729"/>
    </source>
</evidence>
<evidence type="ECO:0000256" key="5">
    <source>
        <dbReference type="ARBA" id="ARBA00023136"/>
    </source>
</evidence>
<gene>
    <name evidence="10" type="primary">vpmaL-1</name>
    <name evidence="10" type="ORF">MAGb_3960</name>
</gene>
<dbReference type="AlphaFoldDB" id="I5D621"/>
<accession>I5D621</accession>
<feature type="signal peptide" evidence="9">
    <location>
        <begin position="1"/>
        <end position="22"/>
    </location>
</feature>
<feature type="region of interest" description="Disordered" evidence="8">
    <location>
        <begin position="22"/>
        <end position="95"/>
    </location>
</feature>
<dbReference type="Proteomes" id="UP000003181">
    <property type="component" value="Unassembled WGS sequence"/>
</dbReference>
<organism evidence="10 11">
    <name type="scientific">Mycoplasmopsis agalactiae 14628</name>
    <dbReference type="NCBI Taxonomy" id="1110504"/>
    <lineage>
        <taxon>Bacteria</taxon>
        <taxon>Bacillati</taxon>
        <taxon>Mycoplasmatota</taxon>
        <taxon>Mycoplasmoidales</taxon>
        <taxon>Metamycoplasmataceae</taxon>
        <taxon>Mycoplasmopsis</taxon>
    </lineage>
</organism>
<keyword evidence="7 10" id="KW-0449">Lipoprotein</keyword>
<feature type="chain" id="PRO_5003701344" evidence="9">
    <location>
        <begin position="23"/>
        <end position="293"/>
    </location>
</feature>
<dbReference type="GO" id="GO:0005886">
    <property type="term" value="C:plasma membrane"/>
    <property type="evidence" value="ECO:0007669"/>
    <property type="project" value="UniProtKB-SubCell"/>
</dbReference>
<evidence type="ECO:0000313" key="11">
    <source>
        <dbReference type="Proteomes" id="UP000003181"/>
    </source>
</evidence>
<evidence type="ECO:0000256" key="1">
    <source>
        <dbReference type="ARBA" id="ARBA00004193"/>
    </source>
</evidence>
<proteinExistence type="predicted"/>
<dbReference type="PATRIC" id="fig|1110504.5.peg.398"/>
<dbReference type="NCBIfam" id="NF033817">
    <property type="entry name" value="Mplas_variab_LP"/>
    <property type="match status" value="1"/>
</dbReference>
<evidence type="ECO:0000256" key="2">
    <source>
        <dbReference type="ARBA" id="ARBA00022475"/>
    </source>
</evidence>
<comment type="subcellular location">
    <subcellularLocation>
        <location evidence="1">Cell membrane</location>
        <topology evidence="1">Lipid-anchor</topology>
    </subcellularLocation>
</comment>
<keyword evidence="6" id="KW-0564">Palmitate</keyword>
<keyword evidence="3 9" id="KW-0732">Signal</keyword>
<evidence type="ECO:0000256" key="4">
    <source>
        <dbReference type="ARBA" id="ARBA00022737"/>
    </source>
</evidence>
<evidence type="ECO:0000256" key="6">
    <source>
        <dbReference type="ARBA" id="ARBA00023139"/>
    </source>
</evidence>
<evidence type="ECO:0000313" key="10">
    <source>
        <dbReference type="EMBL" id="EIN15130.1"/>
    </source>
</evidence>